<organism evidence="1">
    <name type="scientific">bioreactor metagenome</name>
    <dbReference type="NCBI Taxonomy" id="1076179"/>
    <lineage>
        <taxon>unclassified sequences</taxon>
        <taxon>metagenomes</taxon>
        <taxon>ecological metagenomes</taxon>
    </lineage>
</organism>
<reference evidence="1" key="1">
    <citation type="submission" date="2019-08" db="EMBL/GenBank/DDBJ databases">
        <authorList>
            <person name="Kucharzyk K."/>
            <person name="Murdoch R.W."/>
            <person name="Higgins S."/>
            <person name="Loffler F."/>
        </authorList>
    </citation>
    <scope>NUCLEOTIDE SEQUENCE</scope>
</reference>
<gene>
    <name evidence="1" type="ORF">SDC9_74202</name>
</gene>
<proteinExistence type="predicted"/>
<dbReference type="InterPro" id="IPR058240">
    <property type="entry name" value="rSAM_sf"/>
</dbReference>
<name>A0A644YH97_9ZZZZ</name>
<dbReference type="SUPFAM" id="SSF102114">
    <property type="entry name" value="Radical SAM enzymes"/>
    <property type="match status" value="1"/>
</dbReference>
<dbReference type="EMBL" id="VSSQ01005061">
    <property type="protein sequence ID" value="MPM27689.1"/>
    <property type="molecule type" value="Genomic_DNA"/>
</dbReference>
<comment type="caution">
    <text evidence="1">The sequence shown here is derived from an EMBL/GenBank/DDBJ whole genome shotgun (WGS) entry which is preliminary data.</text>
</comment>
<dbReference type="AlphaFoldDB" id="A0A644YH97"/>
<sequence>MKIGLHDNDKTGFPNLALMKISAWHKARGDEVEPFLPVMSNTYDRVYSSKVFTFTDEVAALPDGAVRGGTGYMIFDKLPDEIDEMQPDYSLYPNHGVIINKRKGNIEPTAVGFLTRGCINKCEHCIVPRKEGPVRPYRTWEQVKRPDSKNILFLDNNVLALDYGIDQIERMGGADIRVDFNQGMDAMLITPQIAEKLARLKWIRFVRLSCDHVSRIQFIESAAAYLREAGVRAELFCYVLVKEIPDALRVVNELNKLGIKPFAQPFRPYVRNYAVPKEQARFANWVNKAATNAACTWEEYQFRK</sequence>
<accession>A0A644YH97</accession>
<evidence type="ECO:0008006" key="2">
    <source>
        <dbReference type="Google" id="ProtNLM"/>
    </source>
</evidence>
<protein>
    <recommendedName>
        <fullName evidence="2">Radical SAM core domain-containing protein</fullName>
    </recommendedName>
</protein>
<evidence type="ECO:0000313" key="1">
    <source>
        <dbReference type="EMBL" id="MPM27689.1"/>
    </source>
</evidence>